<dbReference type="EMBL" id="JAVDXU010000006">
    <property type="protein sequence ID" value="MDR7272952.1"/>
    <property type="molecule type" value="Genomic_DNA"/>
</dbReference>
<evidence type="ECO:0000313" key="2">
    <source>
        <dbReference type="Proteomes" id="UP001180453"/>
    </source>
</evidence>
<reference evidence="1 2" key="1">
    <citation type="submission" date="2023-07" db="EMBL/GenBank/DDBJ databases">
        <title>Sorghum-associated microbial communities from plants grown in Nebraska, USA.</title>
        <authorList>
            <person name="Schachtman D."/>
        </authorList>
    </citation>
    <scope>NUCLEOTIDE SEQUENCE [LARGE SCALE GENOMIC DNA]</scope>
    <source>
        <strain evidence="1 2">BE314</strain>
    </source>
</reference>
<dbReference type="SUPFAM" id="SSF52540">
    <property type="entry name" value="P-loop containing nucleoside triphosphate hydrolases"/>
    <property type="match status" value="1"/>
</dbReference>
<protein>
    <submittedName>
        <fullName evidence="1">Kinase</fullName>
    </submittedName>
</protein>
<keyword evidence="1" id="KW-0808">Transferase</keyword>
<evidence type="ECO:0000313" key="1">
    <source>
        <dbReference type="EMBL" id="MDR7272952.1"/>
    </source>
</evidence>
<dbReference type="Proteomes" id="UP001180453">
    <property type="component" value="Unassembled WGS sequence"/>
</dbReference>
<keyword evidence="1" id="KW-0418">Kinase</keyword>
<dbReference type="GO" id="GO:0016301">
    <property type="term" value="F:kinase activity"/>
    <property type="evidence" value="ECO:0007669"/>
    <property type="project" value="UniProtKB-KW"/>
</dbReference>
<sequence>MAQPTLFFLCGKMAAGKSTLSRELATRHDAVLLVQDDWLEKLFPGEILSIPDFVRCSTRLRDALAPHVRALLSRGLPVVLDFPANTRSQRAWFRELFEQADVAHELHFIDAPDDLCKRQLRQRSQGLPEGAPWTTEAEFDAITAYFQPPDDDEGFVVIRHSRP</sequence>
<organism evidence="1 2">
    <name type="scientific">Roseateles saccharophilus</name>
    <name type="common">Pseudomonas saccharophila</name>
    <dbReference type="NCBI Taxonomy" id="304"/>
    <lineage>
        <taxon>Bacteria</taxon>
        <taxon>Pseudomonadati</taxon>
        <taxon>Pseudomonadota</taxon>
        <taxon>Betaproteobacteria</taxon>
        <taxon>Burkholderiales</taxon>
        <taxon>Sphaerotilaceae</taxon>
        <taxon>Roseateles</taxon>
    </lineage>
</organism>
<comment type="caution">
    <text evidence="1">The sequence shown here is derived from an EMBL/GenBank/DDBJ whole genome shotgun (WGS) entry which is preliminary data.</text>
</comment>
<keyword evidence="2" id="KW-1185">Reference proteome</keyword>
<dbReference type="InterPro" id="IPR027417">
    <property type="entry name" value="P-loop_NTPase"/>
</dbReference>
<accession>A0ABU1YVQ9</accession>
<dbReference type="Gene3D" id="3.40.50.300">
    <property type="entry name" value="P-loop containing nucleotide triphosphate hydrolases"/>
    <property type="match status" value="1"/>
</dbReference>
<dbReference type="Pfam" id="PF13671">
    <property type="entry name" value="AAA_33"/>
    <property type="match status" value="1"/>
</dbReference>
<gene>
    <name evidence="1" type="ORF">J2X20_005637</name>
</gene>
<dbReference type="RefSeq" id="WP_310272811.1">
    <property type="nucleotide sequence ID" value="NZ_JAVDXU010000006.1"/>
</dbReference>
<proteinExistence type="predicted"/>
<name>A0ABU1YVQ9_ROSSA</name>